<evidence type="ECO:0000256" key="1">
    <source>
        <dbReference type="ARBA" id="ARBA00009986"/>
    </source>
</evidence>
<keyword evidence="2" id="KW-0521">NADP</keyword>
<dbReference type="GO" id="GO:0004777">
    <property type="term" value="F:succinate-semialdehyde dehydrogenase (NAD+) activity"/>
    <property type="evidence" value="ECO:0007669"/>
    <property type="project" value="TreeGrafter"/>
</dbReference>
<evidence type="ECO:0000259" key="4">
    <source>
        <dbReference type="Pfam" id="PF00171"/>
    </source>
</evidence>
<dbReference type="GO" id="GO:0004030">
    <property type="term" value="F:aldehyde dehydrogenase [NAD(P)+] activity"/>
    <property type="evidence" value="ECO:0007669"/>
    <property type="project" value="InterPro"/>
</dbReference>
<keyword evidence="3" id="KW-0560">Oxidoreductase</keyword>
<evidence type="ECO:0000313" key="6">
    <source>
        <dbReference type="Proteomes" id="UP001207408"/>
    </source>
</evidence>
<evidence type="ECO:0000256" key="2">
    <source>
        <dbReference type="ARBA" id="ARBA00022857"/>
    </source>
</evidence>
<proteinExistence type="inferred from homology"/>
<dbReference type="Proteomes" id="UP001207408">
    <property type="component" value="Unassembled WGS sequence"/>
</dbReference>
<dbReference type="PANTHER" id="PTHR43217">
    <property type="entry name" value="SUCCINATE SEMIALDEHYDE DEHYDROGENASE [NAD(P)+] SAD"/>
    <property type="match status" value="1"/>
</dbReference>
<dbReference type="InterPro" id="IPR016162">
    <property type="entry name" value="Ald_DH_N"/>
</dbReference>
<dbReference type="InterPro" id="IPR016163">
    <property type="entry name" value="Ald_DH_C"/>
</dbReference>
<feature type="domain" description="Aldehyde dehydrogenase" evidence="4">
    <location>
        <begin position="4"/>
        <end position="452"/>
    </location>
</feature>
<dbReference type="SUPFAM" id="SSF53720">
    <property type="entry name" value="ALDH-like"/>
    <property type="match status" value="1"/>
</dbReference>
<dbReference type="InterPro" id="IPR044148">
    <property type="entry name" value="ALDH_GabD1-like"/>
</dbReference>
<sequence>MLLKSINPSSGETIREYPEHQWEEIDQIIRNVKTAFKSWKTTTLTYRIERIKEVARLLEIKKEGLAFTISIEMGKPINESRAEIDKCIWVCHYYCDNIETFLQKRIITTEAQESYISFQPLGVVLAVMPWNFPFWQVFRFAVPAILAGNTAILKHASNVPGCAIAIEDLFNEADFPYDVFRTVLASNRKVERMIANKRVSATTLTGSTKAGQSVAETAGRYLKKCVLELGGSDPYLIFDDADLNHAVDACVKGRLINTGQSCIGAKRFIVTPGIYNDFENLFVEKMKAATIGDPFDEKNQLGPMARGNIREDILSQVNKSVSKGATLLCGGQLIDSPGYYFPATVLSNIQPEQPAYSQELFGPVASLIRATDEQDAIRIANDTTFGLGSAIFTSDIEKAKQIGEQELEAGCCFVNDFVRSDPRLPFGGIKESGYGRELSVFGLYEFINIKTIYVR</sequence>
<dbReference type="RefSeq" id="WP_301198489.1">
    <property type="nucleotide sequence ID" value="NZ_JAPDPI010000008.1"/>
</dbReference>
<dbReference type="InterPro" id="IPR016160">
    <property type="entry name" value="Ald_DH_CS_CYS"/>
</dbReference>
<dbReference type="CDD" id="cd07100">
    <property type="entry name" value="ALDH_SSADH1_GabD1"/>
    <property type="match status" value="1"/>
</dbReference>
<dbReference type="InterPro" id="IPR015590">
    <property type="entry name" value="Aldehyde_DH_dom"/>
</dbReference>
<reference evidence="5" key="1">
    <citation type="submission" date="2022-10" db="EMBL/GenBank/DDBJ databases">
        <authorList>
            <person name="Yu W.X."/>
        </authorList>
    </citation>
    <scope>NUCLEOTIDE SEQUENCE</scope>
    <source>
        <strain evidence="5">D04</strain>
    </source>
</reference>
<dbReference type="Pfam" id="PF00171">
    <property type="entry name" value="Aldedh"/>
    <property type="match status" value="1"/>
</dbReference>
<dbReference type="PANTHER" id="PTHR43217:SF1">
    <property type="entry name" value="SUCCINATE SEMIALDEHYDE DEHYDROGENASE [NAD(P)+] SAD"/>
    <property type="match status" value="1"/>
</dbReference>
<dbReference type="FunFam" id="3.40.309.10:FF:000010">
    <property type="entry name" value="Gamma-aminobutyraldehyde dehydrogenase"/>
    <property type="match status" value="1"/>
</dbReference>
<comment type="similarity">
    <text evidence="1">Belongs to the aldehyde dehydrogenase family.</text>
</comment>
<keyword evidence="6" id="KW-1185">Reference proteome</keyword>
<dbReference type="PROSITE" id="PS00070">
    <property type="entry name" value="ALDEHYDE_DEHYDR_CYS"/>
    <property type="match status" value="1"/>
</dbReference>
<protein>
    <submittedName>
        <fullName evidence="5">NAD-dependent succinate-semialdehyde dehydrogenase</fullName>
    </submittedName>
</protein>
<dbReference type="Gene3D" id="3.40.605.10">
    <property type="entry name" value="Aldehyde Dehydrogenase, Chain A, domain 1"/>
    <property type="match status" value="1"/>
</dbReference>
<dbReference type="FunFam" id="3.40.605.10:FF:000012">
    <property type="entry name" value="NAD-dependent succinate-semialdehyde dehydrogenase"/>
    <property type="match status" value="1"/>
</dbReference>
<comment type="caution">
    <text evidence="5">The sequence shown here is derived from an EMBL/GenBank/DDBJ whole genome shotgun (WGS) entry which is preliminary data.</text>
</comment>
<gene>
    <name evidence="5" type="ORF">OM074_06135</name>
</gene>
<dbReference type="InterPro" id="IPR016161">
    <property type="entry name" value="Ald_DH/histidinol_DH"/>
</dbReference>
<dbReference type="EMBL" id="JAPDPI010000008">
    <property type="protein sequence ID" value="MCW3805197.1"/>
    <property type="molecule type" value="Genomic_DNA"/>
</dbReference>
<evidence type="ECO:0000313" key="5">
    <source>
        <dbReference type="EMBL" id="MCW3805197.1"/>
    </source>
</evidence>
<accession>A0AAE3MCT3</accession>
<evidence type="ECO:0000256" key="3">
    <source>
        <dbReference type="ARBA" id="ARBA00023002"/>
    </source>
</evidence>
<dbReference type="Gene3D" id="3.40.309.10">
    <property type="entry name" value="Aldehyde Dehydrogenase, Chain A, domain 2"/>
    <property type="match status" value="1"/>
</dbReference>
<dbReference type="InterPro" id="IPR047110">
    <property type="entry name" value="GABD/Sad-like"/>
</dbReference>
<dbReference type="AlphaFoldDB" id="A0AAE3MCT3"/>
<name>A0AAE3MCT3_9BACT</name>
<organism evidence="5 6">
    <name type="scientific">Plebeiibacterium marinum</name>
    <dbReference type="NCBI Taxonomy" id="2992111"/>
    <lineage>
        <taxon>Bacteria</taxon>
        <taxon>Pseudomonadati</taxon>
        <taxon>Bacteroidota</taxon>
        <taxon>Bacteroidia</taxon>
        <taxon>Marinilabiliales</taxon>
        <taxon>Marinilabiliaceae</taxon>
        <taxon>Plebeiibacterium</taxon>
    </lineage>
</organism>